<sequence>MNEPQRLSASAEHHENGGVASGTLSAFLRTRIADWRKKRLLRLALRMAEEPILMLEVSQSPGSFWPVLMEHNNRIIVATSPATDSLLAAHRKLPSGMNQRIKTLPGPVDYAELRAGSVDCILISEVPSSSCNAANIRLLGQLSRVTRDTVILFARVGSRSSLSGAIPPCTCSADQHALMPDSTSAKALEQEFQRVGFSQIKHYNFTPGVAGVRVYILRK</sequence>
<evidence type="ECO:0000313" key="1">
    <source>
        <dbReference type="EMBL" id="WAI47122.1"/>
    </source>
</evidence>
<name>A0ABY6ZRF7_9PSED</name>
<dbReference type="Proteomes" id="UP001163624">
    <property type="component" value="Chromosome"/>
</dbReference>
<gene>
    <name evidence="1" type="ORF">OU419_15165</name>
</gene>
<reference evidence="1" key="1">
    <citation type="submission" date="2022-11" db="EMBL/GenBank/DDBJ databases">
        <title>Pseudomonas triclosanedens sp. nov., a triclosan degrader isolated from activated sludge.</title>
        <authorList>
            <person name="Yin Y."/>
            <person name="Lu Z."/>
        </authorList>
    </citation>
    <scope>NUCLEOTIDE SEQUENCE</scope>
    <source>
        <strain evidence="1">ZM23</strain>
    </source>
</reference>
<dbReference type="SUPFAM" id="SSF53335">
    <property type="entry name" value="S-adenosyl-L-methionine-dependent methyltransferases"/>
    <property type="match status" value="1"/>
</dbReference>
<evidence type="ECO:0000313" key="2">
    <source>
        <dbReference type="Proteomes" id="UP001163624"/>
    </source>
</evidence>
<dbReference type="InterPro" id="IPR029063">
    <property type="entry name" value="SAM-dependent_MTases_sf"/>
</dbReference>
<accession>A0ABY6ZRF7</accession>
<keyword evidence="2" id="KW-1185">Reference proteome</keyword>
<protein>
    <recommendedName>
        <fullName evidence="3">SAM-dependent methyltransferase</fullName>
    </recommendedName>
</protein>
<organism evidence="1 2">
    <name type="scientific">Pseudomonas triclosanedens</name>
    <dbReference type="NCBI Taxonomy" id="2961893"/>
    <lineage>
        <taxon>Bacteria</taxon>
        <taxon>Pseudomonadati</taxon>
        <taxon>Pseudomonadota</taxon>
        <taxon>Gammaproteobacteria</taxon>
        <taxon>Pseudomonadales</taxon>
        <taxon>Pseudomonadaceae</taxon>
        <taxon>Pseudomonas</taxon>
    </lineage>
</organism>
<dbReference type="EMBL" id="CP113432">
    <property type="protein sequence ID" value="WAI47122.1"/>
    <property type="molecule type" value="Genomic_DNA"/>
</dbReference>
<evidence type="ECO:0008006" key="3">
    <source>
        <dbReference type="Google" id="ProtNLM"/>
    </source>
</evidence>
<proteinExistence type="predicted"/>
<dbReference type="RefSeq" id="WP_254476589.1">
    <property type="nucleotide sequence ID" value="NZ_CP113432.1"/>
</dbReference>